<accession>A0A381TSW1</accession>
<organism evidence="1">
    <name type="scientific">marine metagenome</name>
    <dbReference type="NCBI Taxonomy" id="408172"/>
    <lineage>
        <taxon>unclassified sequences</taxon>
        <taxon>metagenomes</taxon>
        <taxon>ecological metagenomes</taxon>
    </lineage>
</organism>
<reference evidence="1" key="1">
    <citation type="submission" date="2018-05" db="EMBL/GenBank/DDBJ databases">
        <authorList>
            <person name="Lanie J.A."/>
            <person name="Ng W.-L."/>
            <person name="Kazmierczak K.M."/>
            <person name="Andrzejewski T.M."/>
            <person name="Davidsen T.M."/>
            <person name="Wayne K.J."/>
            <person name="Tettelin H."/>
            <person name="Glass J.I."/>
            <person name="Rusch D."/>
            <person name="Podicherti R."/>
            <person name="Tsui H.-C.T."/>
            <person name="Winkler M.E."/>
        </authorList>
    </citation>
    <scope>NUCLEOTIDE SEQUENCE</scope>
</reference>
<sequence length="25" mass="2748">MESATESKPLMDLLAQITSKAERVV</sequence>
<proteinExistence type="predicted"/>
<dbReference type="AlphaFoldDB" id="A0A381TSW1"/>
<evidence type="ECO:0000313" key="1">
    <source>
        <dbReference type="EMBL" id="SVA19116.1"/>
    </source>
</evidence>
<gene>
    <name evidence="1" type="ORF">METZ01_LOCUS71970</name>
</gene>
<protein>
    <submittedName>
        <fullName evidence="1">Uncharacterized protein</fullName>
    </submittedName>
</protein>
<name>A0A381TSW1_9ZZZZ</name>
<dbReference type="EMBL" id="UINC01005107">
    <property type="protein sequence ID" value="SVA19116.1"/>
    <property type="molecule type" value="Genomic_DNA"/>
</dbReference>